<keyword evidence="3" id="KW-1185">Reference proteome</keyword>
<keyword evidence="1" id="KW-1133">Transmembrane helix</keyword>
<evidence type="ECO:0000256" key="1">
    <source>
        <dbReference type="SAM" id="Phobius"/>
    </source>
</evidence>
<evidence type="ECO:0000313" key="2">
    <source>
        <dbReference type="EMBL" id="CAJ1053281.1"/>
    </source>
</evidence>
<feature type="transmembrane region" description="Helical" evidence="1">
    <location>
        <begin position="20"/>
        <end position="41"/>
    </location>
</feature>
<sequence length="102" mass="11351">MSDSQKALLCHTVAFDITGNWFHSAVSAFVLVNAIWVYNLVIVQIPHGPVMFALSIKTLNYILTSIQSILCECRFPKTGHTEETVSENRTHAGHNASIFLYA</sequence>
<name>A0AAV1EXL5_XYRNO</name>
<keyword evidence="1" id="KW-0812">Transmembrane</keyword>
<reference evidence="2" key="1">
    <citation type="submission" date="2023-08" db="EMBL/GenBank/DDBJ databases">
        <authorList>
            <person name="Alioto T."/>
            <person name="Alioto T."/>
            <person name="Gomez Garrido J."/>
        </authorList>
    </citation>
    <scope>NUCLEOTIDE SEQUENCE</scope>
</reference>
<protein>
    <submittedName>
        <fullName evidence="2">Uncharacterized protein</fullName>
    </submittedName>
</protein>
<keyword evidence="1" id="KW-0472">Membrane</keyword>
<dbReference type="Proteomes" id="UP001178508">
    <property type="component" value="Chromosome 3"/>
</dbReference>
<proteinExistence type="predicted"/>
<dbReference type="AlphaFoldDB" id="A0AAV1EXL5"/>
<dbReference type="EMBL" id="OY660866">
    <property type="protein sequence ID" value="CAJ1053281.1"/>
    <property type="molecule type" value="Genomic_DNA"/>
</dbReference>
<accession>A0AAV1EXL5</accession>
<evidence type="ECO:0000313" key="3">
    <source>
        <dbReference type="Proteomes" id="UP001178508"/>
    </source>
</evidence>
<organism evidence="2 3">
    <name type="scientific">Xyrichtys novacula</name>
    <name type="common">Pearly razorfish</name>
    <name type="synonym">Hemipteronotus novacula</name>
    <dbReference type="NCBI Taxonomy" id="13765"/>
    <lineage>
        <taxon>Eukaryota</taxon>
        <taxon>Metazoa</taxon>
        <taxon>Chordata</taxon>
        <taxon>Craniata</taxon>
        <taxon>Vertebrata</taxon>
        <taxon>Euteleostomi</taxon>
        <taxon>Actinopterygii</taxon>
        <taxon>Neopterygii</taxon>
        <taxon>Teleostei</taxon>
        <taxon>Neoteleostei</taxon>
        <taxon>Acanthomorphata</taxon>
        <taxon>Eupercaria</taxon>
        <taxon>Labriformes</taxon>
        <taxon>Labridae</taxon>
        <taxon>Xyrichtys</taxon>
    </lineage>
</organism>
<gene>
    <name evidence="2" type="ORF">XNOV1_A012627</name>
</gene>